<accession>A0A921GCJ3</accession>
<gene>
    <name evidence="1" type="ORF">K8V91_08670</name>
</gene>
<comment type="caution">
    <text evidence="1">The sequence shown here is derived from an EMBL/GenBank/DDBJ whole genome shotgun (WGS) entry which is preliminary data.</text>
</comment>
<protein>
    <submittedName>
        <fullName evidence="1">DUF2085 domain-containing protein</fullName>
    </submittedName>
</protein>
<reference evidence="1" key="2">
    <citation type="submission" date="2021-09" db="EMBL/GenBank/DDBJ databases">
        <authorList>
            <person name="Gilroy R."/>
        </authorList>
    </citation>
    <scope>NUCLEOTIDE SEQUENCE</scope>
    <source>
        <strain evidence="1">CHK193-16274</strain>
    </source>
</reference>
<evidence type="ECO:0000313" key="1">
    <source>
        <dbReference type="EMBL" id="HJF40982.1"/>
    </source>
</evidence>
<name>A0A921GCJ3_9FIRM</name>
<dbReference type="AlphaFoldDB" id="A0A921GCJ3"/>
<dbReference type="Proteomes" id="UP000749320">
    <property type="component" value="Unassembled WGS sequence"/>
</dbReference>
<reference evidence="1" key="1">
    <citation type="journal article" date="2021" name="PeerJ">
        <title>Extensive microbial diversity within the chicken gut microbiome revealed by metagenomics and culture.</title>
        <authorList>
            <person name="Gilroy R."/>
            <person name="Ravi A."/>
            <person name="Getino M."/>
            <person name="Pursley I."/>
            <person name="Horton D.L."/>
            <person name="Alikhan N.F."/>
            <person name="Baker D."/>
            <person name="Gharbi K."/>
            <person name="Hall N."/>
            <person name="Watson M."/>
            <person name="Adriaenssens E.M."/>
            <person name="Foster-Nyarko E."/>
            <person name="Jarju S."/>
            <person name="Secka A."/>
            <person name="Antonio M."/>
            <person name="Oren A."/>
            <person name="Chaudhuri R.R."/>
            <person name="La Ragione R."/>
            <person name="Hildebrand F."/>
            <person name="Pallen M.J."/>
        </authorList>
    </citation>
    <scope>NUCLEOTIDE SEQUENCE</scope>
    <source>
        <strain evidence="1">CHK193-16274</strain>
    </source>
</reference>
<evidence type="ECO:0000313" key="2">
    <source>
        <dbReference type="Proteomes" id="UP000749320"/>
    </source>
</evidence>
<dbReference type="EMBL" id="DYWV01000294">
    <property type="protein sequence ID" value="HJF40982.1"/>
    <property type="molecule type" value="Genomic_DNA"/>
</dbReference>
<organism evidence="1 2">
    <name type="scientific">Thomasclavelia spiroformis</name>
    <dbReference type="NCBI Taxonomy" id="29348"/>
    <lineage>
        <taxon>Bacteria</taxon>
        <taxon>Bacillati</taxon>
        <taxon>Bacillota</taxon>
        <taxon>Erysipelotrichia</taxon>
        <taxon>Erysipelotrichales</taxon>
        <taxon>Coprobacillaceae</taxon>
        <taxon>Thomasclavelia</taxon>
    </lineage>
</organism>
<sequence>MIMFLDWWLQHKMILFSTNWRRMLTGSFAGYGLLSIELQIISFFL</sequence>
<proteinExistence type="predicted"/>